<evidence type="ECO:0000313" key="3">
    <source>
        <dbReference type="EMBL" id="VWC89568.1"/>
    </source>
</evidence>
<dbReference type="InterPro" id="IPR027444">
    <property type="entry name" value="H-NS_C_dom"/>
</dbReference>
<dbReference type="Gene3D" id="3.30.160.510">
    <property type="entry name" value="Histone-like nucleoid-structuring protein H-NS"/>
    <property type="match status" value="1"/>
</dbReference>
<feature type="coiled-coil region" evidence="1">
    <location>
        <begin position="8"/>
        <end position="35"/>
    </location>
</feature>
<evidence type="ECO:0000256" key="1">
    <source>
        <dbReference type="SAM" id="Coils"/>
    </source>
</evidence>
<organism evidence="3 4">
    <name type="scientific">Burkholderia aenigmatica</name>
    <dbReference type="NCBI Taxonomy" id="2015348"/>
    <lineage>
        <taxon>Bacteria</taxon>
        <taxon>Pseudomonadati</taxon>
        <taxon>Pseudomonadota</taxon>
        <taxon>Betaproteobacteria</taxon>
        <taxon>Burkholderiales</taxon>
        <taxon>Burkholderiaceae</taxon>
        <taxon>Burkholderia</taxon>
        <taxon>Burkholderia cepacia complex</taxon>
    </lineage>
</organism>
<dbReference type="Pfam" id="PF00816">
    <property type="entry name" value="Histone_HNS"/>
    <property type="match status" value="1"/>
</dbReference>
<evidence type="ECO:0000313" key="4">
    <source>
        <dbReference type="Proteomes" id="UP000494120"/>
    </source>
</evidence>
<keyword evidence="4" id="KW-1185">Reference proteome</keyword>
<protein>
    <submittedName>
        <fullName evidence="3">Histone-like nucleoid-structuring protein H-NS</fullName>
    </submittedName>
</protein>
<sequence length="116" mass="13130">MHPNYTTQSDSNMELKQLQAQLRELNTQIADARSQERRAWLAAVKDQVQALGISQDELLRAAGFLKTHKRAAAKYYDPSSGKSWSGNGPRPKWLEGKNLDAYLIDRAGMAWWPGEE</sequence>
<feature type="domain" description="DNA-binding protein H-NS-like C-terminal" evidence="2">
    <location>
        <begin position="73"/>
        <end position="104"/>
    </location>
</feature>
<accession>A0ABY6Y198</accession>
<evidence type="ECO:0000259" key="2">
    <source>
        <dbReference type="Pfam" id="PF00816"/>
    </source>
</evidence>
<name>A0ABY6Y198_9BURK</name>
<reference evidence="3 4" key="1">
    <citation type="submission" date="2019-09" db="EMBL/GenBank/DDBJ databases">
        <authorList>
            <person name="Depoorter E."/>
        </authorList>
    </citation>
    <scope>NUCLEOTIDE SEQUENCE [LARGE SCALE GENOMIC DNA]</scope>
    <source>
        <strain evidence="3 4">R-17378</strain>
    </source>
</reference>
<proteinExistence type="predicted"/>
<comment type="caution">
    <text evidence="3">The sequence shown here is derived from an EMBL/GenBank/DDBJ whole genome shotgun (WGS) entry which is preliminary data.</text>
</comment>
<dbReference type="EMBL" id="CABVQG010000016">
    <property type="protein sequence ID" value="VWC89568.1"/>
    <property type="molecule type" value="Genomic_DNA"/>
</dbReference>
<dbReference type="SUPFAM" id="SSF81273">
    <property type="entry name" value="H-NS histone-like proteins"/>
    <property type="match status" value="1"/>
</dbReference>
<keyword evidence="1" id="KW-0175">Coiled coil</keyword>
<gene>
    <name evidence="3" type="ORF">BLA17378_04472</name>
</gene>
<dbReference type="Proteomes" id="UP000494120">
    <property type="component" value="Unassembled WGS sequence"/>
</dbReference>